<evidence type="ECO:0000313" key="2">
    <source>
        <dbReference type="Proteomes" id="UP000277580"/>
    </source>
</evidence>
<dbReference type="AlphaFoldDB" id="A0A3N4KQR4"/>
<dbReference type="Proteomes" id="UP000277580">
    <property type="component" value="Unassembled WGS sequence"/>
</dbReference>
<proteinExistence type="predicted"/>
<accession>A0A3N4KQR4</accession>
<protein>
    <submittedName>
        <fullName evidence="1">Uncharacterized protein</fullName>
    </submittedName>
</protein>
<evidence type="ECO:0000313" key="1">
    <source>
        <dbReference type="EMBL" id="RPB10721.1"/>
    </source>
</evidence>
<keyword evidence="2" id="KW-1185">Reference proteome</keyword>
<dbReference type="InParanoid" id="A0A3N4KQR4"/>
<gene>
    <name evidence="1" type="ORF">P167DRAFT_576044</name>
</gene>
<reference evidence="1 2" key="1">
    <citation type="journal article" date="2018" name="Nat. Ecol. Evol.">
        <title>Pezizomycetes genomes reveal the molecular basis of ectomycorrhizal truffle lifestyle.</title>
        <authorList>
            <person name="Murat C."/>
            <person name="Payen T."/>
            <person name="Noel B."/>
            <person name="Kuo A."/>
            <person name="Morin E."/>
            <person name="Chen J."/>
            <person name="Kohler A."/>
            <person name="Krizsan K."/>
            <person name="Balestrini R."/>
            <person name="Da Silva C."/>
            <person name="Montanini B."/>
            <person name="Hainaut M."/>
            <person name="Levati E."/>
            <person name="Barry K.W."/>
            <person name="Belfiori B."/>
            <person name="Cichocki N."/>
            <person name="Clum A."/>
            <person name="Dockter R.B."/>
            <person name="Fauchery L."/>
            <person name="Guy J."/>
            <person name="Iotti M."/>
            <person name="Le Tacon F."/>
            <person name="Lindquist E.A."/>
            <person name="Lipzen A."/>
            <person name="Malagnac F."/>
            <person name="Mello A."/>
            <person name="Molinier V."/>
            <person name="Miyauchi S."/>
            <person name="Poulain J."/>
            <person name="Riccioni C."/>
            <person name="Rubini A."/>
            <person name="Sitrit Y."/>
            <person name="Splivallo R."/>
            <person name="Traeger S."/>
            <person name="Wang M."/>
            <person name="Zifcakova L."/>
            <person name="Wipf D."/>
            <person name="Zambonelli A."/>
            <person name="Paolocci F."/>
            <person name="Nowrousian M."/>
            <person name="Ottonello S."/>
            <person name="Baldrian P."/>
            <person name="Spatafora J.W."/>
            <person name="Henrissat B."/>
            <person name="Nagy L.G."/>
            <person name="Aury J.M."/>
            <person name="Wincker P."/>
            <person name="Grigoriev I.V."/>
            <person name="Bonfante P."/>
            <person name="Martin F.M."/>
        </authorList>
    </citation>
    <scope>NUCLEOTIDE SEQUENCE [LARGE SCALE GENOMIC DNA]</scope>
    <source>
        <strain evidence="1 2">CCBAS932</strain>
    </source>
</reference>
<name>A0A3N4KQR4_9PEZI</name>
<sequence>MSTQGEITGSDPAWMENPFDNIPVEIIKLVADSAEGPEHNAALGLCSQDLESILSTKFTKPEATVYVAVCSFERNLILRVIWKNGRGSMIRGLTHEAYDCQYALDIVADANRTDLFQLLAMNIAFRNQNVTEMLLPILNGMAVDALPYTCLYANTNPEISAALLPYIPDHLRADACTSEVENALTSGKVGVL</sequence>
<organism evidence="1 2">
    <name type="scientific">Morchella conica CCBAS932</name>
    <dbReference type="NCBI Taxonomy" id="1392247"/>
    <lineage>
        <taxon>Eukaryota</taxon>
        <taxon>Fungi</taxon>
        <taxon>Dikarya</taxon>
        <taxon>Ascomycota</taxon>
        <taxon>Pezizomycotina</taxon>
        <taxon>Pezizomycetes</taxon>
        <taxon>Pezizales</taxon>
        <taxon>Morchellaceae</taxon>
        <taxon>Morchella</taxon>
    </lineage>
</organism>
<dbReference type="EMBL" id="ML119141">
    <property type="protein sequence ID" value="RPB10721.1"/>
    <property type="molecule type" value="Genomic_DNA"/>
</dbReference>